<evidence type="ECO:0000259" key="14">
    <source>
        <dbReference type="Pfam" id="PF07715"/>
    </source>
</evidence>
<dbReference type="EMBL" id="JBBHLI010000003">
    <property type="protein sequence ID" value="MEK9500819.1"/>
    <property type="molecule type" value="Genomic_DNA"/>
</dbReference>
<dbReference type="SUPFAM" id="SSF56935">
    <property type="entry name" value="Porins"/>
    <property type="match status" value="1"/>
</dbReference>
<keyword evidence="8 15" id="KW-0675">Receptor</keyword>
<comment type="caution">
    <text evidence="15">The sequence shown here is derived from an EMBL/GenBank/DDBJ whole genome shotgun (WGS) entry which is preliminary data.</text>
</comment>
<evidence type="ECO:0000256" key="8">
    <source>
        <dbReference type="ARBA" id="ARBA00023170"/>
    </source>
</evidence>
<comment type="similarity">
    <text evidence="10 11">Belongs to the TonB-dependent receptor family.</text>
</comment>
<dbReference type="InterPro" id="IPR012910">
    <property type="entry name" value="Plug_dom"/>
</dbReference>
<keyword evidence="5 12" id="KW-0732">Signal</keyword>
<keyword evidence="6 11" id="KW-0798">TonB box</keyword>
<feature type="domain" description="TonB-dependent receptor-like beta-barrel" evidence="13">
    <location>
        <begin position="250"/>
        <end position="635"/>
    </location>
</feature>
<comment type="subcellular location">
    <subcellularLocation>
        <location evidence="1 10">Cell outer membrane</location>
        <topology evidence="1 10">Multi-pass membrane protein</topology>
    </subcellularLocation>
</comment>
<evidence type="ECO:0000256" key="11">
    <source>
        <dbReference type="RuleBase" id="RU003357"/>
    </source>
</evidence>
<keyword evidence="2 10" id="KW-0813">Transport</keyword>
<keyword evidence="16" id="KW-1185">Reference proteome</keyword>
<keyword evidence="9 10" id="KW-0998">Cell outer membrane</keyword>
<evidence type="ECO:0000256" key="10">
    <source>
        <dbReference type="PROSITE-ProRule" id="PRU01360"/>
    </source>
</evidence>
<evidence type="ECO:0000256" key="6">
    <source>
        <dbReference type="ARBA" id="ARBA00023077"/>
    </source>
</evidence>
<evidence type="ECO:0000256" key="7">
    <source>
        <dbReference type="ARBA" id="ARBA00023136"/>
    </source>
</evidence>
<keyword evidence="4 10" id="KW-0812">Transmembrane</keyword>
<evidence type="ECO:0000259" key="13">
    <source>
        <dbReference type="Pfam" id="PF00593"/>
    </source>
</evidence>
<dbReference type="PANTHER" id="PTHR30069:SF29">
    <property type="entry name" value="HEMOGLOBIN AND HEMOGLOBIN-HAPTOGLOBIN-BINDING PROTEIN 1-RELATED"/>
    <property type="match status" value="1"/>
</dbReference>
<dbReference type="Pfam" id="PF00593">
    <property type="entry name" value="TonB_dep_Rec_b-barrel"/>
    <property type="match status" value="1"/>
</dbReference>
<name>A0ABU9E7X7_9BACT</name>
<evidence type="ECO:0000256" key="9">
    <source>
        <dbReference type="ARBA" id="ARBA00023237"/>
    </source>
</evidence>
<dbReference type="PANTHER" id="PTHR30069">
    <property type="entry name" value="TONB-DEPENDENT OUTER MEMBRANE RECEPTOR"/>
    <property type="match status" value="1"/>
</dbReference>
<evidence type="ECO:0000256" key="1">
    <source>
        <dbReference type="ARBA" id="ARBA00004571"/>
    </source>
</evidence>
<keyword evidence="7 10" id="KW-0472">Membrane</keyword>
<dbReference type="RefSeq" id="WP_405279579.1">
    <property type="nucleotide sequence ID" value="NZ_JBBHLI010000003.1"/>
</dbReference>
<evidence type="ECO:0000313" key="16">
    <source>
        <dbReference type="Proteomes" id="UP001484239"/>
    </source>
</evidence>
<organism evidence="15 16">
    <name type="scientific">Gaopeijia maritima</name>
    <dbReference type="NCBI Taxonomy" id="3119007"/>
    <lineage>
        <taxon>Bacteria</taxon>
        <taxon>Pseudomonadati</taxon>
        <taxon>Gemmatimonadota</taxon>
        <taxon>Longimicrobiia</taxon>
        <taxon>Gaopeijiales</taxon>
        <taxon>Gaopeijiaceae</taxon>
        <taxon>Gaopeijia</taxon>
    </lineage>
</organism>
<protein>
    <submittedName>
        <fullName evidence="15">TonB-dependent receptor</fullName>
    </submittedName>
</protein>
<reference evidence="15 16" key="1">
    <citation type="submission" date="2024-02" db="EMBL/GenBank/DDBJ databases">
        <title>A novel Gemmatimonadota bacterium.</title>
        <authorList>
            <person name="Du Z.-J."/>
            <person name="Ye Y.-Q."/>
        </authorList>
    </citation>
    <scope>NUCLEOTIDE SEQUENCE [LARGE SCALE GENOMIC DNA]</scope>
    <source>
        <strain evidence="15 16">DH-20</strain>
    </source>
</reference>
<dbReference type="Pfam" id="PF07715">
    <property type="entry name" value="Plug"/>
    <property type="match status" value="1"/>
</dbReference>
<dbReference type="Gene3D" id="2.170.130.10">
    <property type="entry name" value="TonB-dependent receptor, plug domain"/>
    <property type="match status" value="1"/>
</dbReference>
<evidence type="ECO:0000256" key="2">
    <source>
        <dbReference type="ARBA" id="ARBA00022448"/>
    </source>
</evidence>
<evidence type="ECO:0000256" key="12">
    <source>
        <dbReference type="SAM" id="SignalP"/>
    </source>
</evidence>
<sequence length="684" mass="72738">MPDVFSISLVRRTLLAAAAGVTLGSAPLAAQVPDTTTTPDTTVFRVEGIRVQATRPVTTVGGASAVEIDLDALPLPPAATAEEVLREVPMVHLRTNSRGEAEVTIRGSESRQVAVLFDGVPLTLGWDARTDVSILPAGAAQEVTVVRGLSSILHGPNVLGGVVEMNVGRSRDRYAPASLSFSMGGDDRGGFGGTAVGSTPVETEWGGGSVRAGVGFRDSPGMPLPGGVVEPVASNGLRLNTDQRSINGFVSGRYVFDAGPWTSVSAASFDAERGIAGELGVEAPRLWRYPEVNRTVLAWSGGTGWHETPLGRGDMEFSVGYDRGSTVIDSYATRAYDEVDGSERGDDRTTTLRLLGDHTLGARGDLRASWTLARIHHVTTADGESDTYEQQLGSLAAETIWRLLDRPIGGLEGLRLSIGGAWDRGSTPKTAGRESLGTIDDWGGRLGLSAVMNDGATLVHAGVSRRGRFPALRESYSEALNRFVPNPELAPERLVSFETGVTTRVGDAEFQVVGFRNALDGAIRRITLEDGKRMRVNADELKSTGVEFIFSQPLGAATLGGDLMLQTVDLVDPDAVAVQPENMPERSGRLNLRFPFLAGVDALAEAEYTGPQYCQHPDSGADVRLDGGTWLNAVLSKVFSVPGLRVGRRIEARVSAQNLADVALYDQCGLPRAGRLLRFELQVS</sequence>
<gene>
    <name evidence="15" type="ORF">WI372_07510</name>
</gene>
<feature type="chain" id="PRO_5046631275" evidence="12">
    <location>
        <begin position="31"/>
        <end position="684"/>
    </location>
</feature>
<dbReference type="Proteomes" id="UP001484239">
    <property type="component" value="Unassembled WGS sequence"/>
</dbReference>
<dbReference type="InterPro" id="IPR036942">
    <property type="entry name" value="Beta-barrel_TonB_sf"/>
</dbReference>
<feature type="signal peptide" evidence="12">
    <location>
        <begin position="1"/>
        <end position="30"/>
    </location>
</feature>
<feature type="domain" description="TonB-dependent receptor plug" evidence="14">
    <location>
        <begin position="68"/>
        <end position="162"/>
    </location>
</feature>
<dbReference type="PROSITE" id="PS52016">
    <property type="entry name" value="TONB_DEPENDENT_REC_3"/>
    <property type="match status" value="1"/>
</dbReference>
<dbReference type="InterPro" id="IPR037066">
    <property type="entry name" value="Plug_dom_sf"/>
</dbReference>
<accession>A0ABU9E7X7</accession>
<proteinExistence type="inferred from homology"/>
<evidence type="ECO:0000313" key="15">
    <source>
        <dbReference type="EMBL" id="MEK9500819.1"/>
    </source>
</evidence>
<evidence type="ECO:0000256" key="4">
    <source>
        <dbReference type="ARBA" id="ARBA00022692"/>
    </source>
</evidence>
<dbReference type="InterPro" id="IPR039426">
    <property type="entry name" value="TonB-dep_rcpt-like"/>
</dbReference>
<evidence type="ECO:0000256" key="3">
    <source>
        <dbReference type="ARBA" id="ARBA00022452"/>
    </source>
</evidence>
<dbReference type="Gene3D" id="2.40.170.20">
    <property type="entry name" value="TonB-dependent receptor, beta-barrel domain"/>
    <property type="match status" value="1"/>
</dbReference>
<evidence type="ECO:0000256" key="5">
    <source>
        <dbReference type="ARBA" id="ARBA00022729"/>
    </source>
</evidence>
<keyword evidence="3 10" id="KW-1134">Transmembrane beta strand</keyword>
<dbReference type="InterPro" id="IPR000531">
    <property type="entry name" value="Beta-barrel_TonB"/>
</dbReference>